<dbReference type="SUPFAM" id="SSF103473">
    <property type="entry name" value="MFS general substrate transporter"/>
    <property type="match status" value="1"/>
</dbReference>
<dbReference type="Pfam" id="PF07690">
    <property type="entry name" value="MFS_1"/>
    <property type="match status" value="2"/>
</dbReference>
<feature type="transmembrane region" description="Helical" evidence="7">
    <location>
        <begin position="247"/>
        <end position="267"/>
    </location>
</feature>
<dbReference type="PANTHER" id="PTHR43266:SF2">
    <property type="entry name" value="MAJOR FACILITATOR SUPERFAMILY (MFS) PROFILE DOMAIN-CONTAINING PROTEIN"/>
    <property type="match status" value="1"/>
</dbReference>
<feature type="transmembrane region" description="Helical" evidence="7">
    <location>
        <begin position="43"/>
        <end position="63"/>
    </location>
</feature>
<dbReference type="InterPro" id="IPR020846">
    <property type="entry name" value="MFS_dom"/>
</dbReference>
<reference evidence="9" key="1">
    <citation type="submission" date="2021-01" db="EMBL/GenBank/DDBJ databases">
        <title>Whole genome shotgun sequence of Virgisporangium ochraceum NBRC 16418.</title>
        <authorList>
            <person name="Komaki H."/>
            <person name="Tamura T."/>
        </authorList>
    </citation>
    <scope>NUCLEOTIDE SEQUENCE</scope>
    <source>
        <strain evidence="9">NBRC 16418</strain>
    </source>
</reference>
<feature type="transmembrane region" description="Helical" evidence="7">
    <location>
        <begin position="206"/>
        <end position="227"/>
    </location>
</feature>
<keyword evidence="10" id="KW-1185">Reference proteome</keyword>
<comment type="subcellular location">
    <subcellularLocation>
        <location evidence="1">Cell membrane</location>
        <topology evidence="1">Multi-pass membrane protein</topology>
    </subcellularLocation>
</comment>
<keyword evidence="3" id="KW-1003">Cell membrane</keyword>
<protein>
    <submittedName>
        <fullName evidence="9">MFS transporter</fullName>
    </submittedName>
</protein>
<name>A0A8J4EAZ6_9ACTN</name>
<feature type="domain" description="Major facilitator superfamily (MFS) profile" evidence="8">
    <location>
        <begin position="212"/>
        <end position="398"/>
    </location>
</feature>
<feature type="transmembrane region" description="Helical" evidence="7">
    <location>
        <begin position="138"/>
        <end position="160"/>
    </location>
</feature>
<dbReference type="InterPro" id="IPR036259">
    <property type="entry name" value="MFS_trans_sf"/>
</dbReference>
<dbReference type="GO" id="GO:0022857">
    <property type="term" value="F:transmembrane transporter activity"/>
    <property type="evidence" value="ECO:0007669"/>
    <property type="project" value="InterPro"/>
</dbReference>
<dbReference type="PANTHER" id="PTHR43266">
    <property type="entry name" value="MACROLIDE-EFFLUX PROTEIN"/>
    <property type="match status" value="1"/>
</dbReference>
<dbReference type="EMBL" id="BOPH01000050">
    <property type="protein sequence ID" value="GIJ68845.1"/>
    <property type="molecule type" value="Genomic_DNA"/>
</dbReference>
<feature type="transmembrane region" description="Helical" evidence="7">
    <location>
        <begin position="274"/>
        <end position="293"/>
    </location>
</feature>
<feature type="transmembrane region" description="Helical" evidence="7">
    <location>
        <begin position="333"/>
        <end position="355"/>
    </location>
</feature>
<accession>A0A8J4EAZ6</accession>
<evidence type="ECO:0000313" key="10">
    <source>
        <dbReference type="Proteomes" id="UP000635606"/>
    </source>
</evidence>
<keyword evidence="5 7" id="KW-1133">Transmembrane helix</keyword>
<sequence length="398" mass="40195">MTALLRANPAFRLLWTARTASYIGDSLGLVALLIYLEVTTGQALAVATLLIVVDFVPGLLGPFTGAVGDRFDLRRVLVACDVAQGLLTLAVAVLLPPLPVLLLLVGLRGVAAQVFQPASRSAVPALVPDKDLETANSALGAGTFGLEALGPLLAAALLPVLDTRGLLFLDAATFGLSAVLLALLPPLPREPTEKTFGAGTREGVAYIWRTPVVRAIGLGFVAVVAFSGVDDVALVFLGRDALGAGDAGTALLYAGIGIGLAVGYVLLARYGAKVGSLTLIVAGFAISSAGNLLTGLAWAVGAALALQTVRGLGVAALDVGVNTHVQRVVPPDLLGRVFGNLYGAVGVAAGVSYVLGGVLLELTGARTTFVVAGAGGLIATAATAFALGARTKPSRTRP</sequence>
<feature type="transmembrane region" description="Helical" evidence="7">
    <location>
        <begin position="20"/>
        <end position="36"/>
    </location>
</feature>
<feature type="transmembrane region" description="Helical" evidence="7">
    <location>
        <begin position="166"/>
        <end position="185"/>
    </location>
</feature>
<gene>
    <name evidence="9" type="ORF">Voc01_037620</name>
</gene>
<proteinExistence type="predicted"/>
<evidence type="ECO:0000256" key="4">
    <source>
        <dbReference type="ARBA" id="ARBA00022692"/>
    </source>
</evidence>
<dbReference type="InterPro" id="IPR011701">
    <property type="entry name" value="MFS"/>
</dbReference>
<dbReference type="Proteomes" id="UP000635606">
    <property type="component" value="Unassembled WGS sequence"/>
</dbReference>
<keyword evidence="4 7" id="KW-0812">Transmembrane</keyword>
<feature type="transmembrane region" description="Helical" evidence="7">
    <location>
        <begin position="83"/>
        <end position="107"/>
    </location>
</feature>
<keyword evidence="2" id="KW-0813">Transport</keyword>
<evidence type="ECO:0000256" key="5">
    <source>
        <dbReference type="ARBA" id="ARBA00022989"/>
    </source>
</evidence>
<evidence type="ECO:0000256" key="3">
    <source>
        <dbReference type="ARBA" id="ARBA00022475"/>
    </source>
</evidence>
<evidence type="ECO:0000256" key="1">
    <source>
        <dbReference type="ARBA" id="ARBA00004651"/>
    </source>
</evidence>
<organism evidence="9 10">
    <name type="scientific">Virgisporangium ochraceum</name>
    <dbReference type="NCBI Taxonomy" id="65505"/>
    <lineage>
        <taxon>Bacteria</taxon>
        <taxon>Bacillati</taxon>
        <taxon>Actinomycetota</taxon>
        <taxon>Actinomycetes</taxon>
        <taxon>Micromonosporales</taxon>
        <taxon>Micromonosporaceae</taxon>
        <taxon>Virgisporangium</taxon>
    </lineage>
</organism>
<dbReference type="RefSeq" id="WP_203928787.1">
    <property type="nucleotide sequence ID" value="NZ_BOPH01000050.1"/>
</dbReference>
<dbReference type="GO" id="GO:0005886">
    <property type="term" value="C:plasma membrane"/>
    <property type="evidence" value="ECO:0007669"/>
    <property type="project" value="UniProtKB-SubCell"/>
</dbReference>
<dbReference type="Gene3D" id="1.20.1250.20">
    <property type="entry name" value="MFS general substrate transporter like domains"/>
    <property type="match status" value="1"/>
</dbReference>
<evidence type="ECO:0000256" key="7">
    <source>
        <dbReference type="SAM" id="Phobius"/>
    </source>
</evidence>
<evidence type="ECO:0000313" key="9">
    <source>
        <dbReference type="EMBL" id="GIJ68845.1"/>
    </source>
</evidence>
<dbReference type="PROSITE" id="PS50850">
    <property type="entry name" value="MFS"/>
    <property type="match status" value="1"/>
</dbReference>
<comment type="caution">
    <text evidence="9">The sequence shown here is derived from an EMBL/GenBank/DDBJ whole genome shotgun (WGS) entry which is preliminary data.</text>
</comment>
<evidence type="ECO:0000256" key="6">
    <source>
        <dbReference type="ARBA" id="ARBA00023136"/>
    </source>
</evidence>
<dbReference type="CDD" id="cd06173">
    <property type="entry name" value="MFS_MefA_like"/>
    <property type="match status" value="1"/>
</dbReference>
<dbReference type="AlphaFoldDB" id="A0A8J4EAZ6"/>
<evidence type="ECO:0000256" key="2">
    <source>
        <dbReference type="ARBA" id="ARBA00022448"/>
    </source>
</evidence>
<keyword evidence="6 7" id="KW-0472">Membrane</keyword>
<evidence type="ECO:0000259" key="8">
    <source>
        <dbReference type="PROSITE" id="PS50850"/>
    </source>
</evidence>
<feature type="transmembrane region" description="Helical" evidence="7">
    <location>
        <begin position="367"/>
        <end position="389"/>
    </location>
</feature>